<evidence type="ECO:0000313" key="2">
    <source>
        <dbReference type="Proteomes" id="UP001398556"/>
    </source>
</evidence>
<comment type="caution">
    <text evidence="1">The sequence shown here is derived from an EMBL/GenBank/DDBJ whole genome shotgun (WGS) entry which is preliminary data.</text>
</comment>
<proteinExistence type="predicted"/>
<dbReference type="RefSeq" id="WP_341700596.1">
    <property type="nucleotide sequence ID" value="NZ_JBBYHU010000018.1"/>
</dbReference>
<evidence type="ECO:0000313" key="1">
    <source>
        <dbReference type="EMBL" id="MEL1241378.1"/>
    </source>
</evidence>
<accession>A0ABU9HML3</accession>
<evidence type="ECO:0008006" key="3">
    <source>
        <dbReference type="Google" id="ProtNLM"/>
    </source>
</evidence>
<keyword evidence="2" id="KW-1185">Reference proteome</keyword>
<reference evidence="1 2" key="1">
    <citation type="submission" date="2024-04" db="EMBL/GenBank/DDBJ databases">
        <title>Flavobacterium sp. DGU99 16S ribosomal RNA gene Genome sequencing and assembly.</title>
        <authorList>
            <person name="Park S."/>
        </authorList>
    </citation>
    <scope>NUCLEOTIDE SEQUENCE [LARGE SCALE GENOMIC DNA]</scope>
    <source>
        <strain evidence="1 2">DGU99</strain>
    </source>
</reference>
<gene>
    <name evidence="1" type="ORF">AAEO59_09995</name>
</gene>
<dbReference type="Proteomes" id="UP001398556">
    <property type="component" value="Unassembled WGS sequence"/>
</dbReference>
<sequence>MIKNYFLFLFLLVTSSIFSQEIYFTTGKNYTKYLYKDANLQSNPNLQSGSGNFYEIGFTQPLAKKNIFYSLGLSLNDYNALGGNTANSYRWDTQYLGVHGGLLYKFFSYKTATKNTIDFLAKTGLNVSKLIYGKQEMNGIYYDLMHQKEFSGIILESSLGLMFKYNIPSFGGLSLGYDYCQSINVSNTLKEKLSFATNQIELGVHFNIK</sequence>
<protein>
    <recommendedName>
        <fullName evidence="3">Outer membrane protein beta-barrel domain-containing protein</fullName>
    </recommendedName>
</protein>
<organism evidence="1 2">
    <name type="scientific">Flavobacterium flavipallidum</name>
    <dbReference type="NCBI Taxonomy" id="3139140"/>
    <lineage>
        <taxon>Bacteria</taxon>
        <taxon>Pseudomonadati</taxon>
        <taxon>Bacteroidota</taxon>
        <taxon>Flavobacteriia</taxon>
        <taxon>Flavobacteriales</taxon>
        <taxon>Flavobacteriaceae</taxon>
        <taxon>Flavobacterium</taxon>
    </lineage>
</organism>
<dbReference type="EMBL" id="JBBYHU010000018">
    <property type="protein sequence ID" value="MEL1241378.1"/>
    <property type="molecule type" value="Genomic_DNA"/>
</dbReference>
<name>A0ABU9HML3_9FLAO</name>